<dbReference type="InterPro" id="IPR013149">
    <property type="entry name" value="ADH-like_C"/>
</dbReference>
<evidence type="ECO:0000313" key="4">
    <source>
        <dbReference type="EMBL" id="TKW55649.1"/>
    </source>
</evidence>
<feature type="domain" description="Enoyl reductase (ER)" evidence="3">
    <location>
        <begin position="129"/>
        <end position="448"/>
    </location>
</feature>
<dbReference type="GO" id="GO:0016651">
    <property type="term" value="F:oxidoreductase activity, acting on NAD(P)H"/>
    <property type="evidence" value="ECO:0007669"/>
    <property type="project" value="InterPro"/>
</dbReference>
<dbReference type="Pfam" id="PF08240">
    <property type="entry name" value="ADH_N"/>
    <property type="match status" value="1"/>
</dbReference>
<name>A0A4U6XJG5_9PEZI</name>
<dbReference type="SUPFAM" id="SSF51735">
    <property type="entry name" value="NAD(P)-binding Rossmann-fold domains"/>
    <property type="match status" value="1"/>
</dbReference>
<dbReference type="InterPro" id="IPR011032">
    <property type="entry name" value="GroES-like_sf"/>
</dbReference>
<dbReference type="InterPro" id="IPR020843">
    <property type="entry name" value="ER"/>
</dbReference>
<dbReference type="Gene3D" id="3.90.180.10">
    <property type="entry name" value="Medium-chain alcohol dehydrogenases, catalytic domain"/>
    <property type="match status" value="2"/>
</dbReference>
<evidence type="ECO:0000256" key="2">
    <source>
        <dbReference type="ARBA" id="ARBA00023002"/>
    </source>
</evidence>
<organism evidence="4 5">
    <name type="scientific">Colletotrichum tanaceti</name>
    <dbReference type="NCBI Taxonomy" id="1306861"/>
    <lineage>
        <taxon>Eukaryota</taxon>
        <taxon>Fungi</taxon>
        <taxon>Dikarya</taxon>
        <taxon>Ascomycota</taxon>
        <taxon>Pezizomycotina</taxon>
        <taxon>Sordariomycetes</taxon>
        <taxon>Hypocreomycetidae</taxon>
        <taxon>Glomerellales</taxon>
        <taxon>Glomerellaceae</taxon>
        <taxon>Colletotrichum</taxon>
        <taxon>Colletotrichum destructivum species complex</taxon>
    </lineage>
</organism>
<comment type="caution">
    <text evidence="4">The sequence shown here is derived from an EMBL/GenBank/DDBJ whole genome shotgun (WGS) entry which is preliminary data.</text>
</comment>
<dbReference type="InterPro" id="IPR047122">
    <property type="entry name" value="Trans-enoyl_RdTase-like"/>
</dbReference>
<dbReference type="OrthoDB" id="9992527at2759"/>
<keyword evidence="5" id="KW-1185">Reference proteome</keyword>
<dbReference type="Gene3D" id="3.40.50.720">
    <property type="entry name" value="NAD(P)-binding Rossmann-like Domain"/>
    <property type="match status" value="1"/>
</dbReference>
<dbReference type="EMBL" id="PJEX01000091">
    <property type="protein sequence ID" value="TKW55649.1"/>
    <property type="molecule type" value="Genomic_DNA"/>
</dbReference>
<dbReference type="AlphaFoldDB" id="A0A4U6XJG5"/>
<sequence length="456" mass="50424">MVRTSYAPSTFYETSTVCSFEKEPEVTSVSAAAAPKERRSMRQRVKRALRDVGHPPTYRYDLEHGVETRRTVPVGPMGYNVLNQPNHDIDGIGAEGFAAKIIQQSGSVKLTDMAAIPKRTRPLRRPPNARQLILVDHETRLPDEGEVLIQNQWTASSPLDLHRADGGLLCTYPEAVGGGAADTVVAVGPGVERLRAGDQIFTFAFRDFGERAHQDFATVPEYLVSKLPANVTPQEAATVPTSLITEKDDAVLAWGAASSVGVYAVQVLRHWGYRNILAVASEKHHAHLKEIGAGAIFSYRDNDIVNKLVGVVGSEGVPFVLDCIGSVEGTLRPLAKIARKGTKVAVMLPVIVRDSTEDVDPEYEMDVSRVLTDEWAEGVELRGVRTHFYLANRFFNEKMQREIVPTLLEQGVIKPNKQRIVEGATMLERAQKAIELLRRKYPSGERLVWKVSDLKL</sequence>
<dbReference type="STRING" id="1306861.A0A4U6XJG5"/>
<dbReference type="SUPFAM" id="SSF50129">
    <property type="entry name" value="GroES-like"/>
    <property type="match status" value="1"/>
</dbReference>
<reference evidence="4 5" key="1">
    <citation type="journal article" date="2019" name="PLoS ONE">
        <title>Comparative genome analysis indicates high evolutionary potential of pathogenicity genes in Colletotrichum tanaceti.</title>
        <authorList>
            <person name="Lelwala R.V."/>
            <person name="Korhonen P.K."/>
            <person name="Young N.D."/>
            <person name="Scott J.B."/>
            <person name="Ades P.A."/>
            <person name="Gasser R.B."/>
            <person name="Taylor P.W.J."/>
        </authorList>
    </citation>
    <scope>NUCLEOTIDE SEQUENCE [LARGE SCALE GENOMIC DNA]</scope>
    <source>
        <strain evidence="4">BRIP57314</strain>
    </source>
</reference>
<dbReference type="SMART" id="SM00829">
    <property type="entry name" value="PKS_ER"/>
    <property type="match status" value="1"/>
</dbReference>
<comment type="similarity">
    <text evidence="1">Belongs to the zinc-containing alcohol dehydrogenase family.</text>
</comment>
<keyword evidence="2" id="KW-0560">Oxidoreductase</keyword>
<dbReference type="InterPro" id="IPR013154">
    <property type="entry name" value="ADH-like_N"/>
</dbReference>
<dbReference type="InterPro" id="IPR036291">
    <property type="entry name" value="NAD(P)-bd_dom_sf"/>
</dbReference>
<protein>
    <submittedName>
        <fullName evidence="4">Zinc-binding alcohol dehydrogenase domain-containing protein cipB</fullName>
    </submittedName>
</protein>
<dbReference type="Proteomes" id="UP000310108">
    <property type="component" value="Unassembled WGS sequence"/>
</dbReference>
<proteinExistence type="inferred from homology"/>
<dbReference type="Pfam" id="PF00107">
    <property type="entry name" value="ADH_zinc_N"/>
    <property type="match status" value="1"/>
</dbReference>
<evidence type="ECO:0000256" key="1">
    <source>
        <dbReference type="ARBA" id="ARBA00008072"/>
    </source>
</evidence>
<dbReference type="PANTHER" id="PTHR45348:SF3">
    <property type="entry name" value="ENOYL REDUCTASE (ER) DOMAIN-CONTAINING PROTEIN"/>
    <property type="match status" value="1"/>
</dbReference>
<gene>
    <name evidence="4" type="primary">cipB</name>
    <name evidence="4" type="ORF">CTA1_12652</name>
</gene>
<dbReference type="PANTHER" id="PTHR45348">
    <property type="entry name" value="HYPOTHETICAL OXIDOREDUCTASE (EUROFUNG)"/>
    <property type="match status" value="1"/>
</dbReference>
<accession>A0A4U6XJG5</accession>
<evidence type="ECO:0000259" key="3">
    <source>
        <dbReference type="SMART" id="SM00829"/>
    </source>
</evidence>
<dbReference type="CDD" id="cd08249">
    <property type="entry name" value="enoyl_reductase_like"/>
    <property type="match status" value="1"/>
</dbReference>
<evidence type="ECO:0000313" key="5">
    <source>
        <dbReference type="Proteomes" id="UP000310108"/>
    </source>
</evidence>